<dbReference type="EMBL" id="KN824361">
    <property type="protein sequence ID" value="KIM22177.1"/>
    <property type="molecule type" value="Genomic_DNA"/>
</dbReference>
<name>A0A0C2WXZ3_SERVB</name>
<sequence>MRRLMTFTAASPLFVRLAHPHSTSALRPAMPAALQTPRRLHRRSKSLSPLGLGLSRLRTESIRARPCCHPQRDARAAQ</sequence>
<dbReference type="AlphaFoldDB" id="A0A0C2WXZ3"/>
<evidence type="ECO:0000313" key="2">
    <source>
        <dbReference type="Proteomes" id="UP000054097"/>
    </source>
</evidence>
<dbReference type="HOGENOM" id="CLU_2623541_0_0_1"/>
<dbReference type="Proteomes" id="UP000054097">
    <property type="component" value="Unassembled WGS sequence"/>
</dbReference>
<gene>
    <name evidence="1" type="ORF">M408DRAFT_292535</name>
</gene>
<proteinExistence type="predicted"/>
<reference evidence="1 2" key="1">
    <citation type="submission" date="2014-04" db="EMBL/GenBank/DDBJ databases">
        <authorList>
            <consortium name="DOE Joint Genome Institute"/>
            <person name="Kuo A."/>
            <person name="Zuccaro A."/>
            <person name="Kohler A."/>
            <person name="Nagy L.G."/>
            <person name="Floudas D."/>
            <person name="Copeland A."/>
            <person name="Barry K.W."/>
            <person name="Cichocki N."/>
            <person name="Veneault-Fourrey C."/>
            <person name="LaButti K."/>
            <person name="Lindquist E.A."/>
            <person name="Lipzen A."/>
            <person name="Lundell T."/>
            <person name="Morin E."/>
            <person name="Murat C."/>
            <person name="Sun H."/>
            <person name="Tunlid A."/>
            <person name="Henrissat B."/>
            <person name="Grigoriev I.V."/>
            <person name="Hibbett D.S."/>
            <person name="Martin F."/>
            <person name="Nordberg H.P."/>
            <person name="Cantor M.N."/>
            <person name="Hua S.X."/>
        </authorList>
    </citation>
    <scope>NUCLEOTIDE SEQUENCE [LARGE SCALE GENOMIC DNA]</scope>
    <source>
        <strain evidence="1 2">MAFF 305830</strain>
    </source>
</reference>
<protein>
    <submittedName>
        <fullName evidence="1">Uncharacterized protein</fullName>
    </submittedName>
</protein>
<organism evidence="1 2">
    <name type="scientific">Serendipita vermifera MAFF 305830</name>
    <dbReference type="NCBI Taxonomy" id="933852"/>
    <lineage>
        <taxon>Eukaryota</taxon>
        <taxon>Fungi</taxon>
        <taxon>Dikarya</taxon>
        <taxon>Basidiomycota</taxon>
        <taxon>Agaricomycotina</taxon>
        <taxon>Agaricomycetes</taxon>
        <taxon>Sebacinales</taxon>
        <taxon>Serendipitaceae</taxon>
        <taxon>Serendipita</taxon>
    </lineage>
</organism>
<evidence type="ECO:0000313" key="1">
    <source>
        <dbReference type="EMBL" id="KIM22177.1"/>
    </source>
</evidence>
<reference evidence="2" key="2">
    <citation type="submission" date="2015-01" db="EMBL/GenBank/DDBJ databases">
        <title>Evolutionary Origins and Diversification of the Mycorrhizal Mutualists.</title>
        <authorList>
            <consortium name="DOE Joint Genome Institute"/>
            <consortium name="Mycorrhizal Genomics Consortium"/>
            <person name="Kohler A."/>
            <person name="Kuo A."/>
            <person name="Nagy L.G."/>
            <person name="Floudas D."/>
            <person name="Copeland A."/>
            <person name="Barry K.W."/>
            <person name="Cichocki N."/>
            <person name="Veneault-Fourrey C."/>
            <person name="LaButti K."/>
            <person name="Lindquist E.A."/>
            <person name="Lipzen A."/>
            <person name="Lundell T."/>
            <person name="Morin E."/>
            <person name="Murat C."/>
            <person name="Riley R."/>
            <person name="Ohm R."/>
            <person name="Sun H."/>
            <person name="Tunlid A."/>
            <person name="Henrissat B."/>
            <person name="Grigoriev I.V."/>
            <person name="Hibbett D.S."/>
            <person name="Martin F."/>
        </authorList>
    </citation>
    <scope>NUCLEOTIDE SEQUENCE [LARGE SCALE GENOMIC DNA]</scope>
    <source>
        <strain evidence="2">MAFF 305830</strain>
    </source>
</reference>
<keyword evidence="2" id="KW-1185">Reference proteome</keyword>
<accession>A0A0C2WXZ3</accession>